<organism evidence="1 2">
    <name type="scientific">Mycetocola zhujimingii</name>
    <dbReference type="NCBI Taxonomy" id="2079792"/>
    <lineage>
        <taxon>Bacteria</taxon>
        <taxon>Bacillati</taxon>
        <taxon>Actinomycetota</taxon>
        <taxon>Actinomycetes</taxon>
        <taxon>Micrococcales</taxon>
        <taxon>Microbacteriaceae</taxon>
        <taxon>Mycetocola</taxon>
    </lineage>
</organism>
<dbReference type="Pfam" id="PF09438">
    <property type="entry name" value="DUF2017"/>
    <property type="match status" value="1"/>
</dbReference>
<reference evidence="2" key="1">
    <citation type="submission" date="2018-04" db="EMBL/GenBank/DDBJ databases">
        <authorList>
            <person name="Liu S."/>
            <person name="Wang Z."/>
            <person name="Li J."/>
        </authorList>
    </citation>
    <scope>NUCLEOTIDE SEQUENCE [LARGE SCALE GENOMIC DNA]</scope>
    <source>
        <strain evidence="2">622</strain>
    </source>
</reference>
<keyword evidence="2" id="KW-1185">Reference proteome</keyword>
<dbReference type="KEGG" id="myl:C3E77_13155"/>
<dbReference type="Proteomes" id="UP000244962">
    <property type="component" value="Unassembled WGS sequence"/>
</dbReference>
<name>A0A2U1TBH1_9MICO</name>
<dbReference type="RefSeq" id="WP_108392154.1">
    <property type="nucleotide sequence ID" value="NZ_CP026949.1"/>
</dbReference>
<sequence length="175" mass="19346">MRAFGVATGGEILAEFESQEVMMFTDLVQQIISLLVRVKEGEADIDGAVLSRLFPDAYTDDPEASDEFRRFTIDDLIDRKIENAQGVLESFDKAGVRTTVDGDVTLVRLDREYSMYWLGTLTDLRLVLATNLGIGTEAPAVDGADTEYVQSLYEWFGFTQGSLIEALEEVEGISG</sequence>
<dbReference type="AlphaFoldDB" id="A0A2U1TBH1"/>
<dbReference type="InterPro" id="IPR018561">
    <property type="entry name" value="AosR"/>
</dbReference>
<protein>
    <submittedName>
        <fullName evidence="1">DUF2017 domain-containing protein</fullName>
    </submittedName>
</protein>
<dbReference type="OrthoDB" id="3268479at2"/>
<gene>
    <name evidence="1" type="ORF">DF223_11550</name>
</gene>
<proteinExistence type="predicted"/>
<comment type="caution">
    <text evidence="1">The sequence shown here is derived from an EMBL/GenBank/DDBJ whole genome shotgun (WGS) entry which is preliminary data.</text>
</comment>
<dbReference type="EMBL" id="QEFB01000013">
    <property type="protein sequence ID" value="PWC06239.1"/>
    <property type="molecule type" value="Genomic_DNA"/>
</dbReference>
<accession>A0A2U1TBH1</accession>
<evidence type="ECO:0000313" key="1">
    <source>
        <dbReference type="EMBL" id="PWC06239.1"/>
    </source>
</evidence>
<evidence type="ECO:0000313" key="2">
    <source>
        <dbReference type="Proteomes" id="UP000244962"/>
    </source>
</evidence>